<comment type="similarity">
    <text evidence="1">Belongs to the ycf54 family.</text>
</comment>
<dbReference type="Pfam" id="PF10674">
    <property type="entry name" value="Ycf54"/>
    <property type="match status" value="1"/>
</dbReference>
<reference evidence="2 3" key="1">
    <citation type="journal article" date="2019" name="mSystems">
        <title>Life at home and on the roam: Genomic adaptions reflect the dual lifestyle of an intracellular, facultative symbiont.</title>
        <authorList>
            <person name="Burgsdorf I."/>
        </authorList>
    </citation>
    <scope>NUCLEOTIDE SEQUENCE [LARGE SCALE GENOMIC DNA]</scope>
    <source>
        <strain evidence="2">277cV</strain>
    </source>
</reference>
<evidence type="ECO:0000313" key="3">
    <source>
        <dbReference type="Proteomes" id="UP000317990"/>
    </source>
</evidence>
<accession>A0A524RRC3</accession>
<dbReference type="AlphaFoldDB" id="A0A524RRC3"/>
<dbReference type="PANTHER" id="PTHR35319">
    <property type="match status" value="1"/>
</dbReference>
<dbReference type="InterPro" id="IPR038409">
    <property type="entry name" value="Ycf54-like_sf"/>
</dbReference>
<gene>
    <name evidence="2" type="ORF">ERJ67_00510</name>
</gene>
<name>A0A524RRC3_9CHRO</name>
<dbReference type="PANTHER" id="PTHR35319:SF2">
    <property type="entry name" value="YCF54"/>
    <property type="match status" value="1"/>
</dbReference>
<proteinExistence type="inferred from homology"/>
<dbReference type="Proteomes" id="UP000317990">
    <property type="component" value="Unassembled WGS sequence"/>
</dbReference>
<organism evidence="2 3">
    <name type="scientific">Aphanocapsa feldmannii 277cV</name>
    <dbReference type="NCBI Taxonomy" id="2507553"/>
    <lineage>
        <taxon>Bacteria</taxon>
        <taxon>Bacillati</taxon>
        <taxon>Cyanobacteriota</taxon>
        <taxon>Cyanophyceae</taxon>
        <taxon>Oscillatoriophycideae</taxon>
        <taxon>Chroococcales</taxon>
        <taxon>Microcystaceae</taxon>
        <taxon>Aphanocapsa</taxon>
    </lineage>
</organism>
<dbReference type="Gene3D" id="3.30.70.1860">
    <property type="entry name" value="Uncharacterised protein family Ycf54"/>
    <property type="match status" value="1"/>
</dbReference>
<evidence type="ECO:0000313" key="2">
    <source>
        <dbReference type="EMBL" id="TGG96862.1"/>
    </source>
</evidence>
<dbReference type="EMBL" id="SRMO01000001">
    <property type="protein sequence ID" value="TGG96862.1"/>
    <property type="molecule type" value="Genomic_DNA"/>
</dbReference>
<sequence>MGIYHFVAASERFLCEEEPLEELLRERTRNYAEHDKAIDFWLVRQPAFLESGAIGPEVDSVPRPAAALISTDRKFITFMKLRLEFVLRGCFEAPSDTIADALASIGN</sequence>
<evidence type="ECO:0000256" key="1">
    <source>
        <dbReference type="ARBA" id="ARBA00043978"/>
    </source>
</evidence>
<dbReference type="InterPro" id="IPR019616">
    <property type="entry name" value="Ycf54"/>
</dbReference>
<protein>
    <submittedName>
        <fullName evidence="2">DUF2488 family protein</fullName>
    </submittedName>
</protein>
<comment type="caution">
    <text evidence="2">The sequence shown here is derived from an EMBL/GenBank/DDBJ whole genome shotgun (WGS) entry which is preliminary data.</text>
</comment>